<dbReference type="RefSeq" id="WP_244885305.1">
    <property type="nucleotide sequence ID" value="NZ_CP136137.1"/>
</dbReference>
<sequence>MYVTHTGHLTRRQREWAIVLALAPAALSHESAIIAAGGSELGWDAKPLQVVVSADRHLVRPPGVGLHYSSFYDERVLPHTSPPRVRLEHAVLDVAGEAGTEFEAVACLSGVVQARLTTADRLLEVLAARSRTGRRTFLERVLIDVRDGACSVLERSYLTDVERAHGLPTSIRQSATGVGRRGFRDVEYPEWRLIVELDGRLNHDSATARDADMERDLDAAVFARKSSIRLGWGQVIDRSCRTAGKVGVVLNNLGWDGSAMPCGKTCALL</sequence>
<organism evidence="1 2">
    <name type="scientific">Gordonia hydrophobica</name>
    <dbReference type="NCBI Taxonomy" id="40516"/>
    <lineage>
        <taxon>Bacteria</taxon>
        <taxon>Bacillati</taxon>
        <taxon>Actinomycetota</taxon>
        <taxon>Actinomycetes</taxon>
        <taxon>Mycobacteriales</taxon>
        <taxon>Gordoniaceae</taxon>
        <taxon>Gordonia</taxon>
    </lineage>
</organism>
<proteinExistence type="predicted"/>
<protein>
    <recommendedName>
        <fullName evidence="3">DUF559 domain-containing protein</fullName>
    </recommendedName>
</protein>
<dbReference type="Proteomes" id="UP001479933">
    <property type="component" value="Chromosome"/>
</dbReference>
<gene>
    <name evidence="1" type="ORF">RVF87_09040</name>
</gene>
<accession>A0ABZ2U632</accession>
<keyword evidence="2" id="KW-1185">Reference proteome</keyword>
<reference evidence="1 2" key="1">
    <citation type="journal article" date="2023" name="Virus Evol.">
        <title>Computational host range prediction-The good, the bad, and the ugly.</title>
        <authorList>
            <person name="Howell A.A."/>
            <person name="Versoza C.J."/>
            <person name="Pfeifer S.P."/>
        </authorList>
    </citation>
    <scope>NUCLEOTIDE SEQUENCE [LARGE SCALE GENOMIC DNA]</scope>
    <source>
        <strain evidence="1 2">1610/1b</strain>
    </source>
</reference>
<evidence type="ECO:0008006" key="3">
    <source>
        <dbReference type="Google" id="ProtNLM"/>
    </source>
</evidence>
<dbReference type="EMBL" id="CP136137">
    <property type="protein sequence ID" value="WYY09180.1"/>
    <property type="molecule type" value="Genomic_DNA"/>
</dbReference>
<name>A0ABZ2U632_9ACTN</name>
<evidence type="ECO:0000313" key="1">
    <source>
        <dbReference type="EMBL" id="WYY09180.1"/>
    </source>
</evidence>
<evidence type="ECO:0000313" key="2">
    <source>
        <dbReference type="Proteomes" id="UP001479933"/>
    </source>
</evidence>